<dbReference type="CDD" id="cd07389">
    <property type="entry name" value="MPP_PhoD"/>
    <property type="match status" value="1"/>
</dbReference>
<dbReference type="EMBL" id="BSNC01000003">
    <property type="protein sequence ID" value="GLP95482.1"/>
    <property type="molecule type" value="Genomic_DNA"/>
</dbReference>
<accession>A0AA37RVP7</accession>
<reference evidence="1" key="1">
    <citation type="journal article" date="2014" name="Int. J. Syst. Evol. Microbiol.">
        <title>Complete genome sequence of Corynebacterium casei LMG S-19264T (=DSM 44701T), isolated from a smear-ripened cheese.</title>
        <authorList>
            <consortium name="US DOE Joint Genome Institute (JGI-PGF)"/>
            <person name="Walter F."/>
            <person name="Albersmeier A."/>
            <person name="Kalinowski J."/>
            <person name="Ruckert C."/>
        </authorList>
    </citation>
    <scope>NUCLEOTIDE SEQUENCE</scope>
    <source>
        <strain evidence="1">NBRC 101628</strain>
    </source>
</reference>
<evidence type="ECO:0000313" key="1">
    <source>
        <dbReference type="EMBL" id="GLP95482.1"/>
    </source>
</evidence>
<organism evidence="1 2">
    <name type="scientific">Paraferrimonas sedimenticola</name>
    <dbReference type="NCBI Taxonomy" id="375674"/>
    <lineage>
        <taxon>Bacteria</taxon>
        <taxon>Pseudomonadati</taxon>
        <taxon>Pseudomonadota</taxon>
        <taxon>Gammaproteobacteria</taxon>
        <taxon>Alteromonadales</taxon>
        <taxon>Ferrimonadaceae</taxon>
        <taxon>Paraferrimonas</taxon>
    </lineage>
</organism>
<sequence length="645" mass="72622">MSKDSLPLVLAGPILRRTTSDRITFWMATSKPVAIELSLHPEGESAVHLSTEQMESHLQRVSASEHLYFYLLDIQLEQALPLNSWIGYDFQLTPKGAQQSQGFELWAPDICYPERSLPGFVIAPKVRTLLHGSCRKPHHDSKDGLLAADQHLADTPVAEWPSLLMLSGDQVYADDVATPMLVAIHQVIAQLDLPVESFDDADWLNSDDLHGERAYYLRRQELLPALKAGGAVEVLFSGARKPIFTSDHAQNHLVSVGEVLAMYLLVWSPALWQAEQTQPLLGLVPPPGLTEKQLQEYHYQLEVMGEFAQGLGSVRRLLAHIPTAMVFDDHDVTDDWNLSAAWEQSAYGHPFSKRIIGNALCGYLLCQAWGNAPEHFDSELIDKLNTALQNPGDTTHQALIEQLLSFDQWHYQWDTQPCLLVLDTRTHRWRSERHLASPSGLMDWEALTDLQQSLIGKDAVLMVSPAPIFGVKVIEIIQRIFTWLGKPLVVDAENWMAHSGAAKTLLNMFCHGKTPQNFVILSGDVHYSFAYQVSLRHRKGGPDIWQITSSGIKNTFPKRLLDVLDRVNRWLYAPYSPLNWFNKRRRMKIVPHKPMGASPGERLLNGSGIGLVELDESGAPKGVWQVLSDGQMVRFDRHQAEEHWD</sequence>
<dbReference type="PANTHER" id="PTHR37031">
    <property type="entry name" value="METALLOPHOSPHATASE BINDING DOMAIN PROTEIN"/>
    <property type="match status" value="1"/>
</dbReference>
<gene>
    <name evidence="1" type="ORF">GCM10007895_07880</name>
</gene>
<reference evidence="1" key="2">
    <citation type="submission" date="2023-01" db="EMBL/GenBank/DDBJ databases">
        <title>Draft genome sequence of Paraferrimonas sedimenticola strain NBRC 101628.</title>
        <authorList>
            <person name="Sun Q."/>
            <person name="Mori K."/>
        </authorList>
    </citation>
    <scope>NUCLEOTIDE SEQUENCE</scope>
    <source>
        <strain evidence="1">NBRC 101628</strain>
    </source>
</reference>
<dbReference type="InterPro" id="IPR029052">
    <property type="entry name" value="Metallo-depent_PP-like"/>
</dbReference>
<dbReference type="PANTHER" id="PTHR37031:SF2">
    <property type="entry name" value="PHOD-LIKE PHOSPHATASE METALLOPHOSPHATASE DOMAIN-CONTAINING PROTEIN"/>
    <property type="match status" value="1"/>
</dbReference>
<dbReference type="InterPro" id="IPR038607">
    <property type="entry name" value="PhoD-like_sf"/>
</dbReference>
<dbReference type="Gene3D" id="3.60.21.70">
    <property type="entry name" value="PhoD-like phosphatase"/>
    <property type="match status" value="1"/>
</dbReference>
<name>A0AA37RVP7_9GAMM</name>
<proteinExistence type="predicted"/>
<dbReference type="RefSeq" id="WP_095505487.1">
    <property type="nucleotide sequence ID" value="NZ_BSNC01000003.1"/>
</dbReference>
<dbReference type="AlphaFoldDB" id="A0AA37RVP7"/>
<protein>
    <recommendedName>
        <fullName evidence="3">PhoD-like phosphatase</fullName>
    </recommendedName>
</protein>
<keyword evidence="2" id="KW-1185">Reference proteome</keyword>
<dbReference type="SUPFAM" id="SSF56300">
    <property type="entry name" value="Metallo-dependent phosphatases"/>
    <property type="match status" value="1"/>
</dbReference>
<evidence type="ECO:0008006" key="3">
    <source>
        <dbReference type="Google" id="ProtNLM"/>
    </source>
</evidence>
<dbReference type="Proteomes" id="UP001161422">
    <property type="component" value="Unassembled WGS sequence"/>
</dbReference>
<comment type="caution">
    <text evidence="1">The sequence shown here is derived from an EMBL/GenBank/DDBJ whole genome shotgun (WGS) entry which is preliminary data.</text>
</comment>
<dbReference type="InterPro" id="IPR018946">
    <property type="entry name" value="PhoD-like_MPP"/>
</dbReference>
<evidence type="ECO:0000313" key="2">
    <source>
        <dbReference type="Proteomes" id="UP001161422"/>
    </source>
</evidence>